<evidence type="ECO:0000259" key="6">
    <source>
        <dbReference type="SMART" id="SM00528"/>
    </source>
</evidence>
<dbReference type="SMART" id="SM00528">
    <property type="entry name" value="HNS"/>
    <property type="match status" value="1"/>
</dbReference>
<name>A0A1M6MRN4_9BRAD</name>
<dbReference type="PANTHER" id="PTHR38097">
    <property type="match status" value="1"/>
</dbReference>
<comment type="subcellular location">
    <subcellularLocation>
        <location evidence="1">Cytoplasm</location>
        <location evidence="1">Nucleoid</location>
    </subcellularLocation>
</comment>
<dbReference type="Pfam" id="PF00816">
    <property type="entry name" value="Histone_HNS"/>
    <property type="match status" value="1"/>
</dbReference>
<dbReference type="EMBL" id="LT670844">
    <property type="protein sequence ID" value="SHJ86076.1"/>
    <property type="molecule type" value="Genomic_DNA"/>
</dbReference>
<dbReference type="SUPFAM" id="SSF81273">
    <property type="entry name" value="H-NS histone-like proteins"/>
    <property type="match status" value="1"/>
</dbReference>
<evidence type="ECO:0000256" key="3">
    <source>
        <dbReference type="ARBA" id="ARBA00022490"/>
    </source>
</evidence>
<dbReference type="AlphaFoldDB" id="A0A1M6MRN4"/>
<dbReference type="GO" id="GO:0005829">
    <property type="term" value="C:cytosol"/>
    <property type="evidence" value="ECO:0007669"/>
    <property type="project" value="TreeGrafter"/>
</dbReference>
<feature type="region of interest" description="Disordered" evidence="5">
    <location>
        <begin position="73"/>
        <end position="93"/>
    </location>
</feature>
<dbReference type="GO" id="GO:0000976">
    <property type="term" value="F:transcription cis-regulatory region binding"/>
    <property type="evidence" value="ECO:0007669"/>
    <property type="project" value="TreeGrafter"/>
</dbReference>
<feature type="domain" description="DNA-binding protein H-NS-like C-terminal" evidence="6">
    <location>
        <begin position="70"/>
        <end position="115"/>
    </location>
</feature>
<dbReference type="Proteomes" id="UP000189935">
    <property type="component" value="Chromosome I"/>
</dbReference>
<comment type="similarity">
    <text evidence="2">Belongs to the histone-like protein H-NS family.</text>
</comment>
<keyword evidence="3" id="KW-0963">Cytoplasm</keyword>
<dbReference type="GO" id="GO:0009295">
    <property type="term" value="C:nucleoid"/>
    <property type="evidence" value="ECO:0007669"/>
    <property type="project" value="UniProtKB-SubCell"/>
</dbReference>
<proteinExistence type="inferred from homology"/>
<protein>
    <submittedName>
        <fullName evidence="7">DNA-binding protein H-NS</fullName>
    </submittedName>
</protein>
<dbReference type="InterPro" id="IPR027444">
    <property type="entry name" value="H-NS_C_dom"/>
</dbReference>
<dbReference type="GO" id="GO:0032993">
    <property type="term" value="C:protein-DNA complex"/>
    <property type="evidence" value="ECO:0007669"/>
    <property type="project" value="TreeGrafter"/>
</dbReference>
<keyword evidence="4 7" id="KW-0238">DNA-binding</keyword>
<evidence type="ECO:0000256" key="1">
    <source>
        <dbReference type="ARBA" id="ARBA00004453"/>
    </source>
</evidence>
<dbReference type="RefSeq" id="WP_244562228.1">
    <property type="nucleotide sequence ID" value="NZ_LT670844.1"/>
</dbReference>
<dbReference type="GO" id="GO:0003681">
    <property type="term" value="F:bent DNA binding"/>
    <property type="evidence" value="ECO:0007669"/>
    <property type="project" value="TreeGrafter"/>
</dbReference>
<dbReference type="GO" id="GO:0001217">
    <property type="term" value="F:DNA-binding transcription repressor activity"/>
    <property type="evidence" value="ECO:0007669"/>
    <property type="project" value="TreeGrafter"/>
</dbReference>
<accession>A0A1M6MRN4</accession>
<dbReference type="PANTHER" id="PTHR38097:SF2">
    <property type="entry name" value="DNA-BINDING PROTEIN STPA"/>
    <property type="match status" value="1"/>
</dbReference>
<evidence type="ECO:0000256" key="5">
    <source>
        <dbReference type="SAM" id="MobiDB-lite"/>
    </source>
</evidence>
<reference evidence="7 8" key="1">
    <citation type="submission" date="2016-11" db="EMBL/GenBank/DDBJ databases">
        <authorList>
            <person name="Jaros S."/>
            <person name="Januszkiewicz K."/>
            <person name="Wedrychowicz H."/>
        </authorList>
    </citation>
    <scope>NUCLEOTIDE SEQUENCE [LARGE SCALE GENOMIC DNA]</scope>
    <source>
        <strain evidence="7 8">GAS499</strain>
    </source>
</reference>
<evidence type="ECO:0000313" key="8">
    <source>
        <dbReference type="Proteomes" id="UP000189935"/>
    </source>
</evidence>
<dbReference type="InterPro" id="IPR037150">
    <property type="entry name" value="H-NS_C_dom_sf"/>
</dbReference>
<sequence length="129" mass="14708">MKLNKFKLSLLSIDELWALHEEVGAILSERIAVEKRELEERLAKLTSGLIPSKANVRQPASHVGERRAVRRKYPPVLPKFQNPNDPSETWAGRGKQPRWLVAQLKAGKKVDDFLISRARRQPAAKRRPA</sequence>
<evidence type="ECO:0000256" key="4">
    <source>
        <dbReference type="ARBA" id="ARBA00023125"/>
    </source>
</evidence>
<gene>
    <name evidence="7" type="ORF">SAMN05444159_1714</name>
</gene>
<dbReference type="GO" id="GO:0003680">
    <property type="term" value="F:minor groove of adenine-thymine-rich DNA binding"/>
    <property type="evidence" value="ECO:0007669"/>
    <property type="project" value="TreeGrafter"/>
</dbReference>
<evidence type="ECO:0000256" key="2">
    <source>
        <dbReference type="ARBA" id="ARBA00010610"/>
    </source>
</evidence>
<evidence type="ECO:0000313" key="7">
    <source>
        <dbReference type="EMBL" id="SHJ86076.1"/>
    </source>
</evidence>
<dbReference type="Gene3D" id="4.10.430.10">
    <property type="entry name" value="Histone-like protein H-NS, C-terminal domain"/>
    <property type="match status" value="1"/>
</dbReference>
<organism evidence="7 8">
    <name type="scientific">Bradyrhizobium lablabi</name>
    <dbReference type="NCBI Taxonomy" id="722472"/>
    <lineage>
        <taxon>Bacteria</taxon>
        <taxon>Pseudomonadati</taxon>
        <taxon>Pseudomonadota</taxon>
        <taxon>Alphaproteobacteria</taxon>
        <taxon>Hyphomicrobiales</taxon>
        <taxon>Nitrobacteraceae</taxon>
        <taxon>Bradyrhizobium</taxon>
    </lineage>
</organism>